<reference evidence="2" key="1">
    <citation type="submission" date="2021-10" db="EMBL/GenBank/DDBJ databases">
        <title>Tropical sea cucumber genome reveals ecological adaptation and Cuvierian tubules defense mechanism.</title>
        <authorList>
            <person name="Chen T."/>
        </authorList>
    </citation>
    <scope>NUCLEOTIDE SEQUENCE</scope>
    <source>
        <strain evidence="2">Nanhai2018</strain>
        <tissue evidence="2">Muscle</tissue>
    </source>
</reference>
<name>A0A9Q1CKE0_HOLLE</name>
<comment type="caution">
    <text evidence="2">The sequence shown here is derived from an EMBL/GenBank/DDBJ whole genome shotgun (WGS) entry which is preliminary data.</text>
</comment>
<dbReference type="Proteomes" id="UP001152320">
    <property type="component" value="Chromosome 2"/>
</dbReference>
<gene>
    <name evidence="2" type="ORF">HOLleu_04774</name>
</gene>
<protein>
    <submittedName>
        <fullName evidence="2">Uncharacterized protein</fullName>
    </submittedName>
</protein>
<keyword evidence="3" id="KW-1185">Reference proteome</keyword>
<dbReference type="EMBL" id="JAIZAY010000002">
    <property type="protein sequence ID" value="KAJ8046179.1"/>
    <property type="molecule type" value="Genomic_DNA"/>
</dbReference>
<proteinExistence type="predicted"/>
<accession>A0A9Q1CKE0</accession>
<organism evidence="2 3">
    <name type="scientific">Holothuria leucospilota</name>
    <name type="common">Black long sea cucumber</name>
    <name type="synonym">Mertensiothuria leucospilota</name>
    <dbReference type="NCBI Taxonomy" id="206669"/>
    <lineage>
        <taxon>Eukaryota</taxon>
        <taxon>Metazoa</taxon>
        <taxon>Echinodermata</taxon>
        <taxon>Eleutherozoa</taxon>
        <taxon>Echinozoa</taxon>
        <taxon>Holothuroidea</taxon>
        <taxon>Aspidochirotacea</taxon>
        <taxon>Aspidochirotida</taxon>
        <taxon>Holothuriidae</taxon>
        <taxon>Holothuria</taxon>
    </lineage>
</organism>
<evidence type="ECO:0000313" key="2">
    <source>
        <dbReference type="EMBL" id="KAJ8046179.1"/>
    </source>
</evidence>
<evidence type="ECO:0000256" key="1">
    <source>
        <dbReference type="SAM" id="MobiDB-lite"/>
    </source>
</evidence>
<evidence type="ECO:0000313" key="3">
    <source>
        <dbReference type="Proteomes" id="UP001152320"/>
    </source>
</evidence>
<sequence>MLSMKVEPGDIPTWEKERTIIQEGYTRCSENTGINDGTLQVAVQMEDDDDLRENSENGIAVVIKMKDSDHADEGTSRKRALGQREEAKKKDAAEARAKCIEKDVHVINSTVATLSDFPETVHSEIDSNRYVARKAALQTVEASTTENVVDSVTEPSQEVILPEPLLPALPVRGTDAEMTQAQVSSLQGTVSVIPLLPCT</sequence>
<dbReference type="AlphaFoldDB" id="A0A9Q1CKE0"/>
<feature type="region of interest" description="Disordered" evidence="1">
    <location>
        <begin position="66"/>
        <end position="89"/>
    </location>
</feature>